<dbReference type="AlphaFoldDB" id="L0HBF8"/>
<dbReference type="eggNOG" id="arCOG01760">
    <property type="taxonomic scope" value="Archaea"/>
</dbReference>
<dbReference type="GO" id="GO:0003723">
    <property type="term" value="F:RNA binding"/>
    <property type="evidence" value="ECO:0007669"/>
    <property type="project" value="UniProtKB-UniRule"/>
</dbReference>
<dbReference type="InterPro" id="IPR030842">
    <property type="entry name" value="TF_NusA_bacterial"/>
</dbReference>
<dbReference type="PANTHER" id="PTHR22648">
    <property type="entry name" value="TRANSCRIPTION TERMINATION FACTOR NUSA"/>
    <property type="match status" value="1"/>
</dbReference>
<dbReference type="STRING" id="593750.Metfor_1032"/>
<keyword evidence="1 6" id="KW-0806">Transcription termination</keyword>
<dbReference type="InParanoid" id="L0HBF8"/>
<accession>L0HBF8</accession>
<dbReference type="GO" id="GO:0005829">
    <property type="term" value="C:cytosol"/>
    <property type="evidence" value="ECO:0007669"/>
    <property type="project" value="TreeGrafter"/>
</dbReference>
<sequence>MVEVKLTEDCMRLISQFESLTGAGSRDCVVDDRNARLIFVINPGDMGLAIGKKGASIKKASEVMGKKIEVVEYNSNAEQFLKNCFLPAQVTSILFEGEDDQKTATVEVRDEDRGIAIGKEGKNIFKAKKLALRQHNIADVQILQKPMDGQAAGAEDSL</sequence>
<proteinExistence type="inferred from homology"/>
<evidence type="ECO:0000256" key="5">
    <source>
        <dbReference type="ARBA" id="ARBA00023163"/>
    </source>
</evidence>
<comment type="function">
    <text evidence="6">Participates in transcription termination.</text>
</comment>
<evidence type="ECO:0000313" key="9">
    <source>
        <dbReference type="EMBL" id="AGB02082.1"/>
    </source>
</evidence>
<dbReference type="EMBL" id="CP003167">
    <property type="protein sequence ID" value="AGB02082.1"/>
    <property type="molecule type" value="Genomic_DNA"/>
</dbReference>
<dbReference type="SUPFAM" id="SSF54814">
    <property type="entry name" value="Prokaryotic type KH domain (KH-domain type II)"/>
    <property type="match status" value="2"/>
</dbReference>
<dbReference type="GO" id="GO:0031564">
    <property type="term" value="P:transcription antitermination"/>
    <property type="evidence" value="ECO:0007669"/>
    <property type="project" value="InterPro"/>
</dbReference>
<dbReference type="PROSITE" id="PS50084">
    <property type="entry name" value="KH_TYPE_1"/>
    <property type="match status" value="1"/>
</dbReference>
<reference evidence="9 10" key="2">
    <citation type="journal article" date="2014" name="Genome Announc.">
        <title>Complete Genome Sequence of Methanoregula formicica SMSPT, a Mesophilic Hydrogenotrophic Methanogen Isolated from a Methanogenic Upflow Anaerobic Sludge Blanket Reactor.</title>
        <authorList>
            <person name="Yamamoto K."/>
            <person name="Tamaki H."/>
            <person name="Cadillo-Quiroz H."/>
            <person name="Imachi H."/>
            <person name="Kyrpides N."/>
            <person name="Woyke T."/>
            <person name="Goodwin L."/>
            <person name="Zinder S.H."/>
            <person name="Kamagata Y."/>
            <person name="Liu W.T."/>
        </authorList>
    </citation>
    <scope>NUCLEOTIDE SEQUENCE [LARGE SCALE GENOMIC DNA]</scope>
    <source>
        <strain evidence="10">DSM 22288 / NBRC 105244 / SMSP</strain>
    </source>
</reference>
<comment type="subcellular location">
    <subcellularLocation>
        <location evidence="6">Cytoplasm</location>
    </subcellularLocation>
</comment>
<reference evidence="10" key="1">
    <citation type="submission" date="2011-12" db="EMBL/GenBank/DDBJ databases">
        <title>Complete sequence of Methanoregula formicicum SMSP.</title>
        <authorList>
            <person name="Lucas S."/>
            <person name="Han J."/>
            <person name="Lapidus A."/>
            <person name="Cheng J.-F."/>
            <person name="Goodwin L."/>
            <person name="Pitluck S."/>
            <person name="Peters L."/>
            <person name="Ovchinnikova G."/>
            <person name="Teshima H."/>
            <person name="Detter J.C."/>
            <person name="Han C."/>
            <person name="Tapia R."/>
            <person name="Land M."/>
            <person name="Hauser L."/>
            <person name="Kyrpides N."/>
            <person name="Ivanova N."/>
            <person name="Pagani I."/>
            <person name="Imachi H."/>
            <person name="Tamaki H."/>
            <person name="Sekiguchi Y."/>
            <person name="Kamagata Y."/>
            <person name="Cadillo-Quiroz H."/>
            <person name="Zinder S."/>
            <person name="Liu W.-T."/>
            <person name="Woyke T."/>
        </authorList>
    </citation>
    <scope>NUCLEOTIDE SEQUENCE [LARGE SCALE GENOMIC DNA]</scope>
    <source>
        <strain evidence="10">DSM 22288 / NBRC 105244 / SMSP</strain>
    </source>
</reference>
<dbReference type="KEGG" id="mfo:Metfor_1032"/>
<dbReference type="GO" id="GO:0006353">
    <property type="term" value="P:DNA-templated transcription termination"/>
    <property type="evidence" value="ECO:0007669"/>
    <property type="project" value="UniProtKB-UniRule"/>
</dbReference>
<dbReference type="RefSeq" id="WP_015285046.1">
    <property type="nucleotide sequence ID" value="NC_019943.1"/>
</dbReference>
<keyword evidence="5 6" id="KW-0804">Transcription</keyword>
<dbReference type="SMART" id="SM00322">
    <property type="entry name" value="KH"/>
    <property type="match status" value="1"/>
</dbReference>
<dbReference type="InterPro" id="IPR058582">
    <property type="entry name" value="KH_NusA_2nd"/>
</dbReference>
<organism evidence="9 10">
    <name type="scientific">Methanoregula formicica (strain DSM 22288 / NBRC 105244 / SMSP)</name>
    <dbReference type="NCBI Taxonomy" id="593750"/>
    <lineage>
        <taxon>Archaea</taxon>
        <taxon>Methanobacteriati</taxon>
        <taxon>Methanobacteriota</taxon>
        <taxon>Stenosarchaea group</taxon>
        <taxon>Methanomicrobia</taxon>
        <taxon>Methanomicrobiales</taxon>
        <taxon>Methanoregulaceae</taxon>
        <taxon>Methanoregula</taxon>
    </lineage>
</organism>
<comment type="similarity">
    <text evidence="6">Belongs to the NusA family.</text>
</comment>
<evidence type="ECO:0000256" key="7">
    <source>
        <dbReference type="PROSITE-ProRule" id="PRU00117"/>
    </source>
</evidence>
<protein>
    <recommendedName>
        <fullName evidence="6">Probable transcription termination protein NusA</fullName>
    </recommendedName>
</protein>
<dbReference type="InterPro" id="IPR004044">
    <property type="entry name" value="KH_dom_type_2"/>
</dbReference>
<evidence type="ECO:0000259" key="8">
    <source>
        <dbReference type="SMART" id="SM00322"/>
    </source>
</evidence>
<dbReference type="GeneID" id="14310345"/>
<gene>
    <name evidence="6" type="primary">nusA</name>
    <name evidence="9" type="ordered locus">Metfor_1032</name>
</gene>
<dbReference type="PANTHER" id="PTHR22648:SF0">
    <property type="entry name" value="TRANSCRIPTION TERMINATION_ANTITERMINATION PROTEIN NUSA"/>
    <property type="match status" value="1"/>
</dbReference>
<dbReference type="OrthoDB" id="4116at2157"/>
<evidence type="ECO:0000313" key="10">
    <source>
        <dbReference type="Proteomes" id="UP000010824"/>
    </source>
</evidence>
<dbReference type="HAMAP" id="MF_00945_A">
    <property type="entry name" value="NusA_A"/>
    <property type="match status" value="1"/>
</dbReference>
<dbReference type="InterPro" id="IPR015946">
    <property type="entry name" value="KH_dom-like_a/b"/>
</dbReference>
<keyword evidence="10" id="KW-1185">Reference proteome</keyword>
<keyword evidence="2 6" id="KW-0963">Cytoplasm</keyword>
<dbReference type="Proteomes" id="UP000010824">
    <property type="component" value="Chromosome"/>
</dbReference>
<keyword evidence="3 7" id="KW-0694">RNA-binding</keyword>
<evidence type="ECO:0000256" key="1">
    <source>
        <dbReference type="ARBA" id="ARBA00022472"/>
    </source>
</evidence>
<dbReference type="Pfam" id="PF07650">
    <property type="entry name" value="KH_2"/>
    <property type="match status" value="1"/>
</dbReference>
<evidence type="ECO:0000256" key="4">
    <source>
        <dbReference type="ARBA" id="ARBA00023015"/>
    </source>
</evidence>
<dbReference type="Pfam" id="PF26594">
    <property type="entry name" value="KH_NusA_2nd"/>
    <property type="match status" value="1"/>
</dbReference>
<dbReference type="InterPro" id="IPR010212">
    <property type="entry name" value="NusA_arc"/>
</dbReference>
<feature type="domain" description="K Homology" evidence="8">
    <location>
        <begin position="33"/>
        <end position="136"/>
    </location>
</feature>
<dbReference type="InterPro" id="IPR009019">
    <property type="entry name" value="KH_sf_prok-type"/>
</dbReference>
<keyword evidence="4 6" id="KW-0805">Transcription regulation</keyword>
<evidence type="ECO:0000256" key="2">
    <source>
        <dbReference type="ARBA" id="ARBA00022490"/>
    </source>
</evidence>
<evidence type="ECO:0000256" key="6">
    <source>
        <dbReference type="HAMAP-Rule" id="MF_00945"/>
    </source>
</evidence>
<name>L0HBF8_METFS</name>
<dbReference type="FunCoup" id="L0HBF8">
    <property type="interactions" value="5"/>
</dbReference>
<evidence type="ECO:0000256" key="3">
    <source>
        <dbReference type="ARBA" id="ARBA00022884"/>
    </source>
</evidence>
<dbReference type="Gene3D" id="3.30.300.20">
    <property type="match status" value="2"/>
</dbReference>
<dbReference type="NCBIfam" id="TIGR01952">
    <property type="entry name" value="nusA_arch"/>
    <property type="match status" value="1"/>
</dbReference>
<dbReference type="HOGENOM" id="CLU_131906_0_0_2"/>
<dbReference type="InterPro" id="IPR004087">
    <property type="entry name" value="KH_dom"/>
</dbReference>
<dbReference type="CDD" id="cd22530">
    <property type="entry name" value="KH-II_NusA_arch_rpt1"/>
    <property type="match status" value="1"/>
</dbReference>